<dbReference type="GO" id="GO:0005737">
    <property type="term" value="C:cytoplasm"/>
    <property type="evidence" value="ECO:0007669"/>
    <property type="project" value="TreeGrafter"/>
</dbReference>
<evidence type="ECO:0000256" key="4">
    <source>
        <dbReference type="ARBA" id="ARBA00023002"/>
    </source>
</evidence>
<feature type="domain" description="MsrB" evidence="7">
    <location>
        <begin position="19"/>
        <end position="141"/>
    </location>
</feature>
<dbReference type="EC" id="1.8.4.12" evidence="6"/>
<dbReference type="GO" id="GO:0006979">
    <property type="term" value="P:response to oxidative stress"/>
    <property type="evidence" value="ECO:0007669"/>
    <property type="project" value="InterPro"/>
</dbReference>
<evidence type="ECO:0000256" key="2">
    <source>
        <dbReference type="ARBA" id="ARBA00022723"/>
    </source>
</evidence>
<reference evidence="8" key="2">
    <citation type="submission" date="2020-01" db="EMBL/GenBank/DDBJ databases">
        <authorList>
            <person name="Korhonen P.K.K."/>
            <person name="Guangxu M.G."/>
            <person name="Wang T.W."/>
            <person name="Stroehlein A.J.S."/>
            <person name="Young N.D."/>
            <person name="Ang C.-S.A."/>
            <person name="Fernando D.W.F."/>
            <person name="Lu H.L."/>
            <person name="Taylor S.T."/>
            <person name="Ehtesham M.E.M."/>
            <person name="Najaraj S.H.N."/>
            <person name="Harsha G.H.G."/>
            <person name="Madugundu A.M."/>
            <person name="Renuse S.R."/>
            <person name="Holt D.H."/>
            <person name="Pandey A.P."/>
            <person name="Papenfuss A.P."/>
            <person name="Gasser R.B.G."/>
            <person name="Fischer K.F."/>
        </authorList>
    </citation>
    <scope>NUCLEOTIDE SEQUENCE</scope>
    <source>
        <strain evidence="8">SSS_KF_BRIS2020</strain>
    </source>
</reference>
<comment type="catalytic activity">
    <reaction evidence="5 6">
        <text>L-methionyl-[protein] + [thioredoxin]-disulfide + H2O = L-methionyl-(R)-S-oxide-[protein] + [thioredoxin]-dithiol</text>
        <dbReference type="Rhea" id="RHEA:24164"/>
        <dbReference type="Rhea" id="RHEA-COMP:10698"/>
        <dbReference type="Rhea" id="RHEA-COMP:10700"/>
        <dbReference type="Rhea" id="RHEA-COMP:12313"/>
        <dbReference type="Rhea" id="RHEA-COMP:12314"/>
        <dbReference type="ChEBI" id="CHEBI:15377"/>
        <dbReference type="ChEBI" id="CHEBI:16044"/>
        <dbReference type="ChEBI" id="CHEBI:29950"/>
        <dbReference type="ChEBI" id="CHEBI:45764"/>
        <dbReference type="ChEBI" id="CHEBI:50058"/>
        <dbReference type="EC" id="1.8.4.12"/>
    </reaction>
</comment>
<protein>
    <recommendedName>
        <fullName evidence="6">Peptide-methionine (R)-S-oxide reductase</fullName>
        <ecNumber evidence="6">1.8.4.12</ecNumber>
    </recommendedName>
</protein>
<reference evidence="10" key="1">
    <citation type="journal article" date="2020" name="PLoS Negl. Trop. Dis.">
        <title>High-quality nuclear genome for Sarcoptes scabiei-A critical resource for a neglected parasite.</title>
        <authorList>
            <person name="Korhonen P.K."/>
            <person name="Gasser R.B."/>
            <person name="Ma G."/>
            <person name="Wang T."/>
            <person name="Stroehlein A.J."/>
            <person name="Young N.D."/>
            <person name="Ang C.S."/>
            <person name="Fernando D.D."/>
            <person name="Lu H.C."/>
            <person name="Taylor S."/>
            <person name="Reynolds S.L."/>
            <person name="Mofiz E."/>
            <person name="Najaraj S.H."/>
            <person name="Gowda H."/>
            <person name="Madugundu A."/>
            <person name="Renuse S."/>
            <person name="Holt D."/>
            <person name="Pandey A."/>
            <person name="Papenfuss A.T."/>
            <person name="Fischer K."/>
        </authorList>
    </citation>
    <scope>NUCLEOTIDE SEQUENCE [LARGE SCALE GENOMIC DNA]</scope>
</reference>
<dbReference type="PANTHER" id="PTHR10173">
    <property type="entry name" value="METHIONINE SULFOXIDE REDUCTASE"/>
    <property type="match status" value="1"/>
</dbReference>
<dbReference type="OrthoDB" id="44061at2759"/>
<proteinExistence type="inferred from homology"/>
<evidence type="ECO:0000313" key="9">
    <source>
        <dbReference type="EnsemblMetazoa" id="KAF7490889.1"/>
    </source>
</evidence>
<evidence type="ECO:0000313" key="8">
    <source>
        <dbReference type="EMBL" id="KAF7490889.1"/>
    </source>
</evidence>
<dbReference type="InterPro" id="IPR028427">
    <property type="entry name" value="Met_Sox_Rdtase_MsrB"/>
</dbReference>
<evidence type="ECO:0000259" key="7">
    <source>
        <dbReference type="PROSITE" id="PS51790"/>
    </source>
</evidence>
<comment type="similarity">
    <text evidence="1 6">Belongs to the MsrB Met sulfoxide reductase family.</text>
</comment>
<keyword evidence="2 6" id="KW-0479">Metal-binding</keyword>
<dbReference type="Proteomes" id="UP000070412">
    <property type="component" value="Unassembled WGS sequence"/>
</dbReference>
<name>A0A834VD43_SARSC</name>
<dbReference type="Gene3D" id="2.170.150.20">
    <property type="entry name" value="Peptide methionine sulfoxide reductase"/>
    <property type="match status" value="1"/>
</dbReference>
<gene>
    <name evidence="8" type="ORF">SSS_8240</name>
</gene>
<dbReference type="GO" id="GO:0030091">
    <property type="term" value="P:protein repair"/>
    <property type="evidence" value="ECO:0007669"/>
    <property type="project" value="InterPro"/>
</dbReference>
<keyword evidence="4 6" id="KW-0560">Oxidoreductase</keyword>
<dbReference type="GO" id="GO:0033743">
    <property type="term" value="F:peptide-methionine (R)-S-oxide reductase activity"/>
    <property type="evidence" value="ECO:0007669"/>
    <property type="project" value="UniProtKB-EC"/>
</dbReference>
<dbReference type="PANTHER" id="PTHR10173:SF52">
    <property type="entry name" value="METHIONINE-R-SULFOXIDE REDUCTASE B1"/>
    <property type="match status" value="1"/>
</dbReference>
<evidence type="ECO:0000256" key="1">
    <source>
        <dbReference type="ARBA" id="ARBA00007174"/>
    </source>
</evidence>
<dbReference type="EnsemblMetazoa" id="SSS_8240s_mrna">
    <property type="protein sequence ID" value="KAF7490889.1"/>
    <property type="gene ID" value="SSS_8240"/>
</dbReference>
<dbReference type="InterPro" id="IPR011057">
    <property type="entry name" value="Mss4-like_sf"/>
</dbReference>
<reference evidence="9" key="3">
    <citation type="submission" date="2022-06" db="UniProtKB">
        <authorList>
            <consortium name="EnsemblMetazoa"/>
        </authorList>
    </citation>
    <scope>IDENTIFICATION</scope>
</reference>
<accession>A0A834VD43</accession>
<dbReference type="Pfam" id="PF01641">
    <property type="entry name" value="SelR"/>
    <property type="match status" value="1"/>
</dbReference>
<dbReference type="InterPro" id="IPR002579">
    <property type="entry name" value="Met_Sox_Rdtase_MsrB_dom"/>
</dbReference>
<dbReference type="PROSITE" id="PS51790">
    <property type="entry name" value="MSRB"/>
    <property type="match status" value="1"/>
</dbReference>
<evidence type="ECO:0000256" key="6">
    <source>
        <dbReference type="RuleBase" id="RU365044"/>
    </source>
</evidence>
<dbReference type="AlphaFoldDB" id="A0A834VD43"/>
<keyword evidence="3 6" id="KW-0862">Zinc</keyword>
<evidence type="ECO:0000256" key="5">
    <source>
        <dbReference type="ARBA" id="ARBA00048488"/>
    </source>
</evidence>
<dbReference type="EMBL" id="WVUK01000062">
    <property type="protein sequence ID" value="KAF7490889.1"/>
    <property type="molecule type" value="Genomic_DNA"/>
</dbReference>
<dbReference type="NCBIfam" id="TIGR00357">
    <property type="entry name" value="peptide-methionine (R)-S-oxide reductase MsrB"/>
    <property type="match status" value="1"/>
</dbReference>
<sequence>MNSNKSNNKDGDSPKRFTERELRSRLNPIQFAVTQEKATEIPFSGEYHNHYESGHYHCIVCEQKLFSSQTKFPTSCGWPAFNSPWSKKNINLTEDRSHNMIRTEVTCSGCNAHLGHVFDDGPLKDPTRYCINSAALKFIRKIPK</sequence>
<dbReference type="FunFam" id="2.170.150.20:FF:000001">
    <property type="entry name" value="Peptide methionine sulfoxide reductase MsrB"/>
    <property type="match status" value="1"/>
</dbReference>
<evidence type="ECO:0000256" key="3">
    <source>
        <dbReference type="ARBA" id="ARBA00022833"/>
    </source>
</evidence>
<organism evidence="8">
    <name type="scientific">Sarcoptes scabiei</name>
    <name type="common">Itch mite</name>
    <name type="synonym">Acarus scabiei</name>
    <dbReference type="NCBI Taxonomy" id="52283"/>
    <lineage>
        <taxon>Eukaryota</taxon>
        <taxon>Metazoa</taxon>
        <taxon>Ecdysozoa</taxon>
        <taxon>Arthropoda</taxon>
        <taxon>Chelicerata</taxon>
        <taxon>Arachnida</taxon>
        <taxon>Acari</taxon>
        <taxon>Acariformes</taxon>
        <taxon>Sarcoptiformes</taxon>
        <taxon>Astigmata</taxon>
        <taxon>Psoroptidia</taxon>
        <taxon>Sarcoptoidea</taxon>
        <taxon>Sarcoptidae</taxon>
        <taxon>Sarcoptinae</taxon>
        <taxon>Sarcoptes</taxon>
    </lineage>
</organism>
<evidence type="ECO:0000313" key="10">
    <source>
        <dbReference type="Proteomes" id="UP000070412"/>
    </source>
</evidence>
<dbReference type="SUPFAM" id="SSF51316">
    <property type="entry name" value="Mss4-like"/>
    <property type="match status" value="1"/>
</dbReference>
<comment type="cofactor">
    <cofactor evidence="6">
        <name>Zn(2+)</name>
        <dbReference type="ChEBI" id="CHEBI:29105"/>
    </cofactor>
    <text evidence="6">Binds 1 zinc ion per subunit.</text>
</comment>
<dbReference type="GO" id="GO:0046872">
    <property type="term" value="F:metal ion binding"/>
    <property type="evidence" value="ECO:0007669"/>
    <property type="project" value="UniProtKB-KW"/>
</dbReference>
<comment type="function">
    <text evidence="6">Methionine-sulfoxide reductase that specifically reduces methionine (R)-sulfoxide back to methionine. While in many cases methionine oxidation is the result of random oxidation following oxidative stress, methionine oxidation is also a post-translational modification that takes place on specific residues.</text>
</comment>
<keyword evidence="10" id="KW-1185">Reference proteome</keyword>